<organism evidence="1">
    <name type="scientific">Siphoviridae sp. ctsxw88</name>
    <dbReference type="NCBI Taxonomy" id="2825701"/>
    <lineage>
        <taxon>Viruses</taxon>
        <taxon>Duplodnaviria</taxon>
        <taxon>Heunggongvirae</taxon>
        <taxon>Uroviricota</taxon>
        <taxon>Caudoviricetes</taxon>
    </lineage>
</organism>
<sequence>MKLLKAILMCKFNLDEEETDRLLSKSRKDKTLGEWYGIAKIKLEQEYDKNKEE</sequence>
<dbReference type="EMBL" id="BK015425">
    <property type="protein sequence ID" value="DAE06069.1"/>
    <property type="molecule type" value="Genomic_DNA"/>
</dbReference>
<protein>
    <submittedName>
        <fullName evidence="1">Uncharacterized protein</fullName>
    </submittedName>
</protein>
<name>A0A8S5PHI2_9CAUD</name>
<accession>A0A8S5PHI2</accession>
<reference evidence="1" key="1">
    <citation type="journal article" date="2021" name="Proc. Natl. Acad. Sci. U.S.A.">
        <title>A Catalog of Tens of Thousands of Viruses from Human Metagenomes Reveals Hidden Associations with Chronic Diseases.</title>
        <authorList>
            <person name="Tisza M.J."/>
            <person name="Buck C.B."/>
        </authorList>
    </citation>
    <scope>NUCLEOTIDE SEQUENCE</scope>
    <source>
        <strain evidence="1">Ctsxw88</strain>
    </source>
</reference>
<proteinExistence type="predicted"/>
<evidence type="ECO:0000313" key="1">
    <source>
        <dbReference type="EMBL" id="DAE06069.1"/>
    </source>
</evidence>